<dbReference type="AlphaFoldDB" id="A0A6A4AN09"/>
<accession>A0A6A4AN09</accession>
<dbReference type="SUPFAM" id="SSF53383">
    <property type="entry name" value="PLP-dependent transferases"/>
    <property type="match status" value="1"/>
</dbReference>
<dbReference type="PANTHER" id="PTHR13693:SF102">
    <property type="entry name" value="2-AMINO-3-KETOBUTYRATE COENZYME A LIGASE, MITOCHONDRIAL"/>
    <property type="match status" value="1"/>
</dbReference>
<keyword evidence="3" id="KW-0808">Transferase</keyword>
<dbReference type="InterPro" id="IPR015421">
    <property type="entry name" value="PyrdxlP-dep_Trfase_major"/>
</dbReference>
<name>A0A6A4AN09_9STRA</name>
<evidence type="ECO:0000256" key="2">
    <source>
        <dbReference type="ARBA" id="ARBA00008392"/>
    </source>
</evidence>
<dbReference type="InterPro" id="IPR004839">
    <property type="entry name" value="Aminotransferase_I/II_large"/>
</dbReference>
<evidence type="ECO:0000313" key="7">
    <source>
        <dbReference type="Proteomes" id="UP000434957"/>
    </source>
</evidence>
<dbReference type="InterPro" id="IPR015422">
    <property type="entry name" value="PyrdxlP-dep_Trfase_small"/>
</dbReference>
<feature type="domain" description="Aminotransferase class I/classII large" evidence="5">
    <location>
        <begin position="48"/>
        <end position="94"/>
    </location>
</feature>
<reference evidence="6 7" key="1">
    <citation type="submission" date="2018-08" db="EMBL/GenBank/DDBJ databases">
        <title>Genomic investigation of the strawberry pathogen Phytophthora fragariae indicates pathogenicity is determined by transcriptional variation in three key races.</title>
        <authorList>
            <person name="Adams T.M."/>
            <person name="Armitage A.D."/>
            <person name="Sobczyk M.K."/>
            <person name="Bates H.J."/>
            <person name="Dunwell J.M."/>
            <person name="Nellist C.F."/>
            <person name="Harrison R.J."/>
        </authorList>
    </citation>
    <scope>NUCLEOTIDE SEQUENCE [LARGE SCALE GENOMIC DNA]</scope>
    <source>
        <strain evidence="6 7">SCRP333</strain>
    </source>
</reference>
<proteinExistence type="inferred from homology"/>
<evidence type="ECO:0000256" key="4">
    <source>
        <dbReference type="ARBA" id="ARBA00023315"/>
    </source>
</evidence>
<dbReference type="PANTHER" id="PTHR13693">
    <property type="entry name" value="CLASS II AMINOTRANSFERASE/8-AMINO-7-OXONONANOATE SYNTHASE"/>
    <property type="match status" value="1"/>
</dbReference>
<dbReference type="InterPro" id="IPR015424">
    <property type="entry name" value="PyrdxlP-dep_Trfase"/>
</dbReference>
<keyword evidence="7" id="KW-1185">Reference proteome</keyword>
<keyword evidence="4" id="KW-0012">Acyltransferase</keyword>
<protein>
    <recommendedName>
        <fullName evidence="5">Aminotransferase class I/classII large domain-containing protein</fullName>
    </recommendedName>
</protein>
<evidence type="ECO:0000313" key="6">
    <source>
        <dbReference type="EMBL" id="KAE9259884.1"/>
    </source>
</evidence>
<dbReference type="Gene3D" id="3.40.640.10">
    <property type="entry name" value="Type I PLP-dependent aspartate aminotransferase-like (Major domain)"/>
    <property type="match status" value="2"/>
</dbReference>
<sequence>MSPQGAEISVGGDAVLNFCANNYLGLSHNLAVEQVAADTLKERGFGLSSGHDRHMNMTDLEQRLKDTQHCRTRLIATDGVFTMDGDVAPLQEIVTPQSVASLAAPYVSRRVASSTMT</sequence>
<dbReference type="Pfam" id="PF00155">
    <property type="entry name" value="Aminotran_1_2"/>
    <property type="match status" value="1"/>
</dbReference>
<evidence type="ECO:0000256" key="3">
    <source>
        <dbReference type="ARBA" id="ARBA00022679"/>
    </source>
</evidence>
<comment type="cofactor">
    <cofactor evidence="1">
        <name>pyridoxal 5'-phosphate</name>
        <dbReference type="ChEBI" id="CHEBI:597326"/>
    </cofactor>
</comment>
<dbReference type="GO" id="GO:0016746">
    <property type="term" value="F:acyltransferase activity"/>
    <property type="evidence" value="ECO:0007669"/>
    <property type="project" value="UniProtKB-KW"/>
</dbReference>
<dbReference type="InterPro" id="IPR050087">
    <property type="entry name" value="AON_synthase_class-II"/>
</dbReference>
<dbReference type="GO" id="GO:0005739">
    <property type="term" value="C:mitochondrion"/>
    <property type="evidence" value="ECO:0007669"/>
    <property type="project" value="TreeGrafter"/>
</dbReference>
<dbReference type="Gene3D" id="3.90.1150.10">
    <property type="entry name" value="Aspartate Aminotransferase, domain 1"/>
    <property type="match status" value="1"/>
</dbReference>
<dbReference type="GO" id="GO:0030170">
    <property type="term" value="F:pyridoxal phosphate binding"/>
    <property type="evidence" value="ECO:0007669"/>
    <property type="project" value="InterPro"/>
</dbReference>
<gene>
    <name evidence="6" type="ORF">PR003_g34592</name>
</gene>
<evidence type="ECO:0000256" key="1">
    <source>
        <dbReference type="ARBA" id="ARBA00001933"/>
    </source>
</evidence>
<evidence type="ECO:0000259" key="5">
    <source>
        <dbReference type="Pfam" id="PF00155"/>
    </source>
</evidence>
<organism evidence="6 7">
    <name type="scientific">Phytophthora rubi</name>
    <dbReference type="NCBI Taxonomy" id="129364"/>
    <lineage>
        <taxon>Eukaryota</taxon>
        <taxon>Sar</taxon>
        <taxon>Stramenopiles</taxon>
        <taxon>Oomycota</taxon>
        <taxon>Peronosporomycetes</taxon>
        <taxon>Peronosporales</taxon>
        <taxon>Peronosporaceae</taxon>
        <taxon>Phytophthora</taxon>
    </lineage>
</organism>
<comment type="caution">
    <text evidence="6">The sequence shown here is derived from an EMBL/GenBank/DDBJ whole genome shotgun (WGS) entry which is preliminary data.</text>
</comment>
<comment type="similarity">
    <text evidence="2">Belongs to the class-II pyridoxal-phosphate-dependent aminotransferase family.</text>
</comment>
<dbReference type="EMBL" id="QXFT01011824">
    <property type="protein sequence ID" value="KAE9259884.1"/>
    <property type="molecule type" value="Genomic_DNA"/>
</dbReference>
<dbReference type="Proteomes" id="UP000434957">
    <property type="component" value="Unassembled WGS sequence"/>
</dbReference>